<evidence type="ECO:0000313" key="2">
    <source>
        <dbReference type="EMBL" id="KAK8159254.1"/>
    </source>
</evidence>
<organism evidence="2 3">
    <name type="scientific">Phyllosticta citrichinensis</name>
    <dbReference type="NCBI Taxonomy" id="1130410"/>
    <lineage>
        <taxon>Eukaryota</taxon>
        <taxon>Fungi</taxon>
        <taxon>Dikarya</taxon>
        <taxon>Ascomycota</taxon>
        <taxon>Pezizomycotina</taxon>
        <taxon>Dothideomycetes</taxon>
        <taxon>Dothideomycetes incertae sedis</taxon>
        <taxon>Botryosphaeriales</taxon>
        <taxon>Phyllostictaceae</taxon>
        <taxon>Phyllosticta</taxon>
    </lineage>
</organism>
<reference evidence="2 3" key="1">
    <citation type="journal article" date="2022" name="G3 (Bethesda)">
        <title>Enemy or ally: a genomic approach to elucidate the lifestyle of Phyllosticta citrichinaensis.</title>
        <authorList>
            <person name="Buijs V.A."/>
            <person name="Groenewald J.Z."/>
            <person name="Haridas S."/>
            <person name="LaButti K.M."/>
            <person name="Lipzen A."/>
            <person name="Martin F.M."/>
            <person name="Barry K."/>
            <person name="Grigoriev I.V."/>
            <person name="Crous P.W."/>
            <person name="Seidl M.F."/>
        </authorList>
    </citation>
    <scope>NUCLEOTIDE SEQUENCE [LARGE SCALE GENOMIC DNA]</scope>
    <source>
        <strain evidence="2 3">CBS 129764</strain>
    </source>
</reference>
<keyword evidence="3" id="KW-1185">Reference proteome</keyword>
<proteinExistence type="predicted"/>
<feature type="compositionally biased region" description="Acidic residues" evidence="1">
    <location>
        <begin position="169"/>
        <end position="178"/>
    </location>
</feature>
<dbReference type="Proteomes" id="UP001456524">
    <property type="component" value="Unassembled WGS sequence"/>
</dbReference>
<name>A0ABR1XK90_9PEZI</name>
<comment type="caution">
    <text evidence="2">The sequence shown here is derived from an EMBL/GenBank/DDBJ whole genome shotgun (WGS) entry which is preliminary data.</text>
</comment>
<protein>
    <submittedName>
        <fullName evidence="2">Uncharacterized protein</fullName>
    </submittedName>
</protein>
<feature type="region of interest" description="Disordered" evidence="1">
    <location>
        <begin position="164"/>
        <end position="185"/>
    </location>
</feature>
<accession>A0ABR1XK90</accession>
<gene>
    <name evidence="2" type="ORF">IWX90DRAFT_515850</name>
</gene>
<sequence length="284" mass="31102">MAAQTSSLDKSAACALEKLKHVGVDAILDASVQPRQVPQGRSKANKIRVNEPDAPMLPLETYSAAFLIMLGKLMRHAPSLEQAKTVLLEHVQRRRNDASLSDRVRFVREVLIGDLENAVEEMKAASGKTQGKRRAESPLEEPRQAPARKKVRFSLTGEDGEQLVLPSEPLDDVADGNDDSVPSTQRRKSAALATKLLVDCLNALQPYPPEMTMPEYAMVPDGQVVGKIALAISEVQDSTSNLEGIVRCEDLVAALSTVSKLEEKTVEAFAEWEERHVESRAKSI</sequence>
<evidence type="ECO:0000313" key="3">
    <source>
        <dbReference type="Proteomes" id="UP001456524"/>
    </source>
</evidence>
<evidence type="ECO:0000256" key="1">
    <source>
        <dbReference type="SAM" id="MobiDB-lite"/>
    </source>
</evidence>
<feature type="compositionally biased region" description="Basic and acidic residues" evidence="1">
    <location>
        <begin position="133"/>
        <end position="143"/>
    </location>
</feature>
<feature type="region of interest" description="Disordered" evidence="1">
    <location>
        <begin position="122"/>
        <end position="151"/>
    </location>
</feature>
<feature type="non-terminal residue" evidence="2">
    <location>
        <position position="284"/>
    </location>
</feature>
<dbReference type="EMBL" id="JBBWUH010000008">
    <property type="protein sequence ID" value="KAK8159254.1"/>
    <property type="molecule type" value="Genomic_DNA"/>
</dbReference>